<dbReference type="InterPro" id="IPR007568">
    <property type="entry name" value="RTA1"/>
</dbReference>
<dbReference type="STRING" id="671987.R0JNU0"/>
<evidence type="ECO:0000313" key="8">
    <source>
        <dbReference type="Proteomes" id="UP000016935"/>
    </source>
</evidence>
<keyword evidence="8" id="KW-1185">Reference proteome</keyword>
<feature type="transmembrane region" description="Helical" evidence="6">
    <location>
        <begin position="134"/>
        <end position="155"/>
    </location>
</feature>
<evidence type="ECO:0000256" key="4">
    <source>
        <dbReference type="ARBA" id="ARBA00023136"/>
    </source>
</evidence>
<dbReference type="eggNOG" id="ENOG502QU4U">
    <property type="taxonomic scope" value="Eukaryota"/>
</dbReference>
<proteinExistence type="predicted"/>
<dbReference type="PANTHER" id="PTHR31465">
    <property type="entry name" value="PROTEIN RTA1-RELATED"/>
    <property type="match status" value="1"/>
</dbReference>
<dbReference type="Pfam" id="PF04479">
    <property type="entry name" value="RTA1"/>
    <property type="match status" value="1"/>
</dbReference>
<gene>
    <name evidence="7" type="ORF">SETTUDRAFT_165260</name>
</gene>
<dbReference type="GO" id="GO:0005886">
    <property type="term" value="C:plasma membrane"/>
    <property type="evidence" value="ECO:0007669"/>
    <property type="project" value="TreeGrafter"/>
</dbReference>
<feature type="transmembrane region" description="Helical" evidence="6">
    <location>
        <begin position="175"/>
        <end position="194"/>
    </location>
</feature>
<evidence type="ECO:0000256" key="2">
    <source>
        <dbReference type="ARBA" id="ARBA00022692"/>
    </source>
</evidence>
<keyword evidence="4 6" id="KW-0472">Membrane</keyword>
<dbReference type="OrthoDB" id="4521223at2759"/>
<evidence type="ECO:0000313" key="7">
    <source>
        <dbReference type="EMBL" id="EOA82878.1"/>
    </source>
</evidence>
<feature type="transmembrane region" description="Helical" evidence="6">
    <location>
        <begin position="58"/>
        <end position="81"/>
    </location>
</feature>
<dbReference type="GO" id="GO:0000324">
    <property type="term" value="C:fungal-type vacuole"/>
    <property type="evidence" value="ECO:0007669"/>
    <property type="project" value="TreeGrafter"/>
</dbReference>
<organism evidence="7 8">
    <name type="scientific">Exserohilum turcicum (strain 28A)</name>
    <name type="common">Northern leaf blight fungus</name>
    <name type="synonym">Setosphaeria turcica</name>
    <dbReference type="NCBI Taxonomy" id="671987"/>
    <lineage>
        <taxon>Eukaryota</taxon>
        <taxon>Fungi</taxon>
        <taxon>Dikarya</taxon>
        <taxon>Ascomycota</taxon>
        <taxon>Pezizomycotina</taxon>
        <taxon>Dothideomycetes</taxon>
        <taxon>Pleosporomycetidae</taxon>
        <taxon>Pleosporales</taxon>
        <taxon>Pleosporineae</taxon>
        <taxon>Pleosporaceae</taxon>
        <taxon>Exserohilum</taxon>
    </lineage>
</organism>
<dbReference type="HOGENOM" id="CLU_033465_6_1_1"/>
<dbReference type="EMBL" id="KB908844">
    <property type="protein sequence ID" value="EOA82878.1"/>
    <property type="molecule type" value="Genomic_DNA"/>
</dbReference>
<evidence type="ECO:0000256" key="3">
    <source>
        <dbReference type="ARBA" id="ARBA00022989"/>
    </source>
</evidence>
<protein>
    <recommendedName>
        <fullName evidence="9">Sphingoid long-chain base transporter RSB1</fullName>
    </recommendedName>
</protein>
<dbReference type="PANTHER" id="PTHR31465:SF8">
    <property type="entry name" value="DOMAIN PROTEIN, PUTATIVE (AFU_ORTHOLOGUE AFUA_6G14140)-RELATED"/>
    <property type="match status" value="1"/>
</dbReference>
<dbReference type="RefSeq" id="XP_008029870.1">
    <property type="nucleotide sequence ID" value="XM_008031679.1"/>
</dbReference>
<feature type="transmembrane region" description="Helical" evidence="6">
    <location>
        <begin position="215"/>
        <end position="236"/>
    </location>
</feature>
<evidence type="ECO:0000256" key="6">
    <source>
        <dbReference type="SAM" id="Phobius"/>
    </source>
</evidence>
<accession>R0JNU0</accession>
<name>R0JNU0_EXST2</name>
<evidence type="ECO:0000256" key="5">
    <source>
        <dbReference type="SAM" id="MobiDB-lite"/>
    </source>
</evidence>
<evidence type="ECO:0008006" key="9">
    <source>
        <dbReference type="Google" id="ProtNLM"/>
    </source>
</evidence>
<feature type="transmembrane region" description="Helical" evidence="6">
    <location>
        <begin position="93"/>
        <end position="113"/>
    </location>
</feature>
<keyword evidence="2 6" id="KW-0812">Transmembrane</keyword>
<reference evidence="7 8" key="2">
    <citation type="journal article" date="2013" name="PLoS Genet.">
        <title>Comparative genome structure, secondary metabolite, and effector coding capacity across Cochliobolus pathogens.</title>
        <authorList>
            <person name="Condon B.J."/>
            <person name="Leng Y."/>
            <person name="Wu D."/>
            <person name="Bushley K.E."/>
            <person name="Ohm R.A."/>
            <person name="Otillar R."/>
            <person name="Martin J."/>
            <person name="Schackwitz W."/>
            <person name="Grimwood J."/>
            <person name="MohdZainudin N."/>
            <person name="Xue C."/>
            <person name="Wang R."/>
            <person name="Manning V.A."/>
            <person name="Dhillon B."/>
            <person name="Tu Z.J."/>
            <person name="Steffenson B.J."/>
            <person name="Salamov A."/>
            <person name="Sun H."/>
            <person name="Lowry S."/>
            <person name="LaButti K."/>
            <person name="Han J."/>
            <person name="Copeland A."/>
            <person name="Lindquist E."/>
            <person name="Barry K."/>
            <person name="Schmutz J."/>
            <person name="Baker S.E."/>
            <person name="Ciuffetti L.M."/>
            <person name="Grigoriev I.V."/>
            <person name="Zhong S."/>
            <person name="Turgeon B.G."/>
        </authorList>
    </citation>
    <scope>NUCLEOTIDE SEQUENCE [LARGE SCALE GENOMIC DNA]</scope>
    <source>
        <strain evidence="8">28A</strain>
    </source>
</reference>
<dbReference type="AlphaFoldDB" id="R0JNU0"/>
<dbReference type="Proteomes" id="UP000016935">
    <property type="component" value="Unassembled WGS sequence"/>
</dbReference>
<feature type="region of interest" description="Disordered" evidence="5">
    <location>
        <begin position="291"/>
        <end position="323"/>
    </location>
</feature>
<evidence type="ECO:0000256" key="1">
    <source>
        <dbReference type="ARBA" id="ARBA00004141"/>
    </source>
</evidence>
<sequence>MSTTSTPQPQCTEVGPFCPVQDTIYGYYPSLGANAFFAGFFGLALIFQLYFGIRYKTWTYMIALGCGCLAECVGYIGRIILHDNPWNDVGFNIQIVLLIFAPAFLAAGIYLTLKHIVIQFGAEWSRLKPNWYTYIFIAADISSLVLQSAGGALAATADPGESLLDIGTDIMIAGIIWQVVVLVIFGLLVLEYSIRTYRRRDRLSVKALELWSNRRFKCFCGAIIVAYTGILVRCVYRIPELLGGWGGELMQEETEFIVLEGVMIVITVLAQTVFHPGLCFPALGNTIGKRKQAQGSGSETDVEMLEQGQAASRQKVSHGAPRS</sequence>
<feature type="transmembrane region" description="Helical" evidence="6">
    <location>
        <begin position="31"/>
        <end position="51"/>
    </location>
</feature>
<feature type="transmembrane region" description="Helical" evidence="6">
    <location>
        <begin position="256"/>
        <end position="283"/>
    </location>
</feature>
<comment type="subcellular location">
    <subcellularLocation>
        <location evidence="1">Membrane</location>
        <topology evidence="1">Multi-pass membrane protein</topology>
    </subcellularLocation>
</comment>
<keyword evidence="3 6" id="KW-1133">Transmembrane helix</keyword>
<dbReference type="GeneID" id="19399408"/>
<reference evidence="7 8" key="1">
    <citation type="journal article" date="2012" name="PLoS Pathog.">
        <title>Diverse lifestyles and strategies of plant pathogenesis encoded in the genomes of eighteen Dothideomycetes fungi.</title>
        <authorList>
            <person name="Ohm R.A."/>
            <person name="Feau N."/>
            <person name="Henrissat B."/>
            <person name="Schoch C.L."/>
            <person name="Horwitz B.A."/>
            <person name="Barry K.W."/>
            <person name="Condon B.J."/>
            <person name="Copeland A.C."/>
            <person name="Dhillon B."/>
            <person name="Glaser F."/>
            <person name="Hesse C.N."/>
            <person name="Kosti I."/>
            <person name="LaButti K."/>
            <person name="Lindquist E.A."/>
            <person name="Lucas S."/>
            <person name="Salamov A.A."/>
            <person name="Bradshaw R.E."/>
            <person name="Ciuffetti L."/>
            <person name="Hamelin R.C."/>
            <person name="Kema G.H.J."/>
            <person name="Lawrence C."/>
            <person name="Scott J.A."/>
            <person name="Spatafora J.W."/>
            <person name="Turgeon B.G."/>
            <person name="de Wit P.J.G.M."/>
            <person name="Zhong S."/>
            <person name="Goodwin S.B."/>
            <person name="Grigoriev I.V."/>
        </authorList>
    </citation>
    <scope>NUCLEOTIDE SEQUENCE [LARGE SCALE GENOMIC DNA]</scope>
    <source>
        <strain evidence="8">28A</strain>
    </source>
</reference>